<evidence type="ECO:0000256" key="4">
    <source>
        <dbReference type="SAM" id="MobiDB-lite"/>
    </source>
</evidence>
<dbReference type="OrthoDB" id="9805576at2"/>
<comment type="caution">
    <text evidence="7">The sequence shown here is derived from an EMBL/GenBank/DDBJ whole genome shotgun (WGS) entry which is preliminary data.</text>
</comment>
<dbReference type="GO" id="GO:0016301">
    <property type="term" value="F:kinase activity"/>
    <property type="evidence" value="ECO:0007669"/>
    <property type="project" value="UniProtKB-KW"/>
</dbReference>
<dbReference type="GO" id="GO:0005975">
    <property type="term" value="P:carbohydrate metabolic process"/>
    <property type="evidence" value="ECO:0007669"/>
    <property type="project" value="InterPro"/>
</dbReference>
<gene>
    <name evidence="7" type="ORF">B7R22_13900</name>
</gene>
<feature type="domain" description="Carbohydrate kinase FGGY N-terminal" evidence="5">
    <location>
        <begin position="6"/>
        <end position="268"/>
    </location>
</feature>
<dbReference type="SUPFAM" id="SSF53067">
    <property type="entry name" value="Actin-like ATPase domain"/>
    <property type="match status" value="2"/>
</dbReference>
<dbReference type="Gene3D" id="3.30.420.40">
    <property type="match status" value="2"/>
</dbReference>
<evidence type="ECO:0000256" key="1">
    <source>
        <dbReference type="ARBA" id="ARBA00009156"/>
    </source>
</evidence>
<dbReference type="InterPro" id="IPR043129">
    <property type="entry name" value="ATPase_NBD"/>
</dbReference>
<dbReference type="PANTHER" id="PTHR43095:SF2">
    <property type="entry name" value="GLUCONOKINASE"/>
    <property type="match status" value="1"/>
</dbReference>
<evidence type="ECO:0000256" key="2">
    <source>
        <dbReference type="ARBA" id="ARBA00022679"/>
    </source>
</evidence>
<reference evidence="7 8" key="1">
    <citation type="submission" date="2017-04" db="EMBL/GenBank/DDBJ databases">
        <title>Comparative genome analysis of Subtercola boreus.</title>
        <authorList>
            <person name="Cho Y.-J."/>
            <person name="Cho A."/>
            <person name="Kim O.-S."/>
            <person name="Lee J.-I."/>
        </authorList>
    </citation>
    <scope>NUCLEOTIDE SEQUENCE [LARGE SCALE GENOMIC DNA]</scope>
    <source>
        <strain evidence="7 8">P27479</strain>
    </source>
</reference>
<evidence type="ECO:0000259" key="5">
    <source>
        <dbReference type="Pfam" id="PF00370"/>
    </source>
</evidence>
<protein>
    <recommendedName>
        <fullName evidence="9">Carbohydrate kinase</fullName>
    </recommendedName>
</protein>
<dbReference type="RefSeq" id="WP_116412324.1">
    <property type="nucleotide sequence ID" value="NZ_NBXB01000036.1"/>
</dbReference>
<comment type="similarity">
    <text evidence="1">Belongs to the FGGY kinase family.</text>
</comment>
<dbReference type="InterPro" id="IPR018484">
    <property type="entry name" value="FGGY_N"/>
</dbReference>
<evidence type="ECO:0000259" key="6">
    <source>
        <dbReference type="Pfam" id="PF02782"/>
    </source>
</evidence>
<dbReference type="Pfam" id="PF00370">
    <property type="entry name" value="FGGY_N"/>
    <property type="match status" value="1"/>
</dbReference>
<name>A0A3E0VUZ9_9MICO</name>
<dbReference type="CDD" id="cd07783">
    <property type="entry name" value="ASKHA_NBD_FGGY_SePSK_AtXK1-like"/>
    <property type="match status" value="1"/>
</dbReference>
<feature type="compositionally biased region" description="Basic and acidic residues" evidence="4">
    <location>
        <begin position="37"/>
        <end position="53"/>
    </location>
</feature>
<dbReference type="AlphaFoldDB" id="A0A3E0VUZ9"/>
<dbReference type="EMBL" id="NBXB01000036">
    <property type="protein sequence ID" value="RFA13183.1"/>
    <property type="molecule type" value="Genomic_DNA"/>
</dbReference>
<feature type="domain" description="Carbohydrate kinase FGGY C-terminal" evidence="6">
    <location>
        <begin position="280"/>
        <end position="473"/>
    </location>
</feature>
<dbReference type="PANTHER" id="PTHR43095">
    <property type="entry name" value="SUGAR KINASE"/>
    <property type="match status" value="1"/>
</dbReference>
<dbReference type="InterPro" id="IPR050406">
    <property type="entry name" value="FGGY_Carb_Kinase"/>
</dbReference>
<dbReference type="InterPro" id="IPR000577">
    <property type="entry name" value="Carb_kinase_FGGY"/>
</dbReference>
<evidence type="ECO:0000256" key="3">
    <source>
        <dbReference type="ARBA" id="ARBA00022777"/>
    </source>
</evidence>
<keyword evidence="3" id="KW-0418">Kinase</keyword>
<organism evidence="7 8">
    <name type="scientific">Subtercola boreus</name>
    <dbReference type="NCBI Taxonomy" id="120213"/>
    <lineage>
        <taxon>Bacteria</taxon>
        <taxon>Bacillati</taxon>
        <taxon>Actinomycetota</taxon>
        <taxon>Actinomycetes</taxon>
        <taxon>Micrococcales</taxon>
        <taxon>Microbacteriaceae</taxon>
        <taxon>Subtercola</taxon>
    </lineage>
</organism>
<evidence type="ECO:0000313" key="8">
    <source>
        <dbReference type="Proteomes" id="UP000256541"/>
    </source>
</evidence>
<dbReference type="Pfam" id="PF02782">
    <property type="entry name" value="FGGY_C"/>
    <property type="match status" value="1"/>
</dbReference>
<dbReference type="Proteomes" id="UP000256541">
    <property type="component" value="Unassembled WGS sequence"/>
</dbReference>
<dbReference type="InterPro" id="IPR018485">
    <property type="entry name" value="FGGY_C"/>
</dbReference>
<feature type="region of interest" description="Disordered" evidence="4">
    <location>
        <begin position="32"/>
        <end position="54"/>
    </location>
</feature>
<proteinExistence type="inferred from homology"/>
<keyword evidence="2" id="KW-0808">Transferase</keyword>
<accession>A0A3E0VUZ9</accession>
<evidence type="ECO:0008006" key="9">
    <source>
        <dbReference type="Google" id="ProtNLM"/>
    </source>
</evidence>
<sequence length="526" mass="55354">MTDDALWIGIDVGTQSVRATVVDGAGTRLAAASSPIRSDRTLRPHGNRHEQDPHQWISSTHTALADAMNQLTPFQRACISGIATCATSGSLTVIDGDGYPVAPGIMYDDARAGALAHEVVAAAPELWKRLGFRIQPTWALPKILWLHRNGLLAVSTELNSPVAGASPNSADTARFVAHQADLVASSLIGRRVASDWSHALKSGYDLLEERWPEVTLTKLGIDPTLLPEIVAPGTVLGETDALLAETTGIREGTPVFAGMTDGCAAQLGAAALGLGDCHTVIGTTMVLKTVSAGLVADDAGAVYSHRSPEEGLWFPGGASNVGAGILTGLFPNENLDELTAATTEYYDAKPVADLPFSYPLPGTGERFPIVEPSAEGFVSAGGVEYPLTEALQQLGKLPTYAAVLVGVACAERLALEQLSGSNEAPAGVLSSSGGGTRNAWWVQLRSDLLGREITVASTADGSTGMAILGAWAAQRSRPDPHTLAEIASHMTHADKIYRPNAERTKELNTVYESFRRSLTRKGWLAG</sequence>
<dbReference type="PIRSF" id="PIRSF000538">
    <property type="entry name" value="GlpK"/>
    <property type="match status" value="1"/>
</dbReference>
<evidence type="ECO:0000313" key="7">
    <source>
        <dbReference type="EMBL" id="RFA13183.1"/>
    </source>
</evidence>